<dbReference type="AlphaFoldDB" id="A0A022R2L4"/>
<evidence type="ECO:0000256" key="1">
    <source>
        <dbReference type="RuleBase" id="RU369095"/>
    </source>
</evidence>
<feature type="compositionally biased region" description="Polar residues" evidence="2">
    <location>
        <begin position="222"/>
        <end position="231"/>
    </location>
</feature>
<evidence type="ECO:0000259" key="3">
    <source>
        <dbReference type="PROSITE" id="PS50882"/>
    </source>
</evidence>
<dbReference type="OrthoDB" id="306690at2759"/>
<evidence type="ECO:0000313" key="5">
    <source>
        <dbReference type="Proteomes" id="UP000030748"/>
    </source>
</evidence>
<feature type="compositionally biased region" description="Low complexity" evidence="2">
    <location>
        <begin position="261"/>
        <end position="270"/>
    </location>
</feature>
<dbReference type="GO" id="GO:0003729">
    <property type="term" value="F:mRNA binding"/>
    <property type="evidence" value="ECO:0000318"/>
    <property type="project" value="GO_Central"/>
</dbReference>
<feature type="region of interest" description="Disordered" evidence="2">
    <location>
        <begin position="245"/>
        <end position="270"/>
    </location>
</feature>
<reference evidence="4 5" key="1">
    <citation type="journal article" date="2013" name="Proc. Natl. Acad. Sci. U.S.A.">
        <title>Fine-scale variation in meiotic recombination in Mimulus inferred from population shotgun sequencing.</title>
        <authorList>
            <person name="Hellsten U."/>
            <person name="Wright K.M."/>
            <person name="Jenkins J."/>
            <person name="Shu S."/>
            <person name="Yuan Y."/>
            <person name="Wessler S.R."/>
            <person name="Schmutz J."/>
            <person name="Willis J.H."/>
            <person name="Rokhsar D.S."/>
        </authorList>
    </citation>
    <scope>NUCLEOTIDE SEQUENCE [LARGE SCALE GENOMIC DNA]</scope>
    <source>
        <strain evidence="5">cv. DUN x IM62</strain>
    </source>
</reference>
<name>A0A022R2L4_ERYGU</name>
<dbReference type="Proteomes" id="UP000030748">
    <property type="component" value="Unassembled WGS sequence"/>
</dbReference>
<dbReference type="Pfam" id="PF04146">
    <property type="entry name" value="YTH"/>
    <property type="match status" value="1"/>
</dbReference>
<feature type="region of interest" description="Disordered" evidence="2">
    <location>
        <begin position="191"/>
        <end position="231"/>
    </location>
</feature>
<dbReference type="PhylomeDB" id="A0A022R2L4"/>
<feature type="compositionally biased region" description="Low complexity" evidence="2">
    <location>
        <begin position="614"/>
        <end position="632"/>
    </location>
</feature>
<feature type="domain" description="YTH" evidence="3">
    <location>
        <begin position="376"/>
        <end position="517"/>
    </location>
</feature>
<comment type="function">
    <text evidence="1">Specifically recognizes and binds N6-methyladenosine (m6A)-containing RNAs, and regulates mRNA stability. M6A is a modification present at internal sites of mRNAs and some non-coding RNAs and plays a role in mRNA stability and processing.</text>
</comment>
<keyword evidence="5" id="KW-1185">Reference proteome</keyword>
<keyword evidence="1" id="KW-0694">RNA-binding</keyword>
<feature type="compositionally biased region" description="Polar residues" evidence="2">
    <location>
        <begin position="194"/>
        <end position="209"/>
    </location>
</feature>
<dbReference type="GO" id="GO:1990247">
    <property type="term" value="F:N6-methyladenosine-containing RNA reader activity"/>
    <property type="evidence" value="ECO:0007669"/>
    <property type="project" value="UniProtKB-UniRule"/>
</dbReference>
<dbReference type="InterPro" id="IPR045168">
    <property type="entry name" value="YTH_prot"/>
</dbReference>
<dbReference type="PANTHER" id="PTHR12357:SF92">
    <property type="entry name" value="YTH DOMAIN-CONTAINING FAMILY PROTEIN"/>
    <property type="match status" value="1"/>
</dbReference>
<dbReference type="GO" id="GO:0005737">
    <property type="term" value="C:cytoplasm"/>
    <property type="evidence" value="ECO:0000318"/>
    <property type="project" value="GO_Central"/>
</dbReference>
<gene>
    <name evidence="4" type="ORF">MIMGU_mgv1a002105mg</name>
</gene>
<dbReference type="eggNOG" id="KOG1901">
    <property type="taxonomic scope" value="Eukaryota"/>
</dbReference>
<feature type="region of interest" description="Disordered" evidence="2">
    <location>
        <begin position="309"/>
        <end position="333"/>
    </location>
</feature>
<dbReference type="GO" id="GO:0061157">
    <property type="term" value="P:mRNA destabilization"/>
    <property type="evidence" value="ECO:0000318"/>
    <property type="project" value="GO_Central"/>
</dbReference>
<feature type="region of interest" description="Disordered" evidence="2">
    <location>
        <begin position="597"/>
        <end position="639"/>
    </location>
</feature>
<accession>A0A022R2L4</accession>
<dbReference type="KEGG" id="egt:105962816"/>
<evidence type="ECO:0000313" key="4">
    <source>
        <dbReference type="EMBL" id="EYU33090.1"/>
    </source>
</evidence>
<dbReference type="STRING" id="4155.A0A022R2L4"/>
<organism evidence="4 5">
    <name type="scientific">Erythranthe guttata</name>
    <name type="common">Yellow monkey flower</name>
    <name type="synonym">Mimulus guttatus</name>
    <dbReference type="NCBI Taxonomy" id="4155"/>
    <lineage>
        <taxon>Eukaryota</taxon>
        <taxon>Viridiplantae</taxon>
        <taxon>Streptophyta</taxon>
        <taxon>Embryophyta</taxon>
        <taxon>Tracheophyta</taxon>
        <taxon>Spermatophyta</taxon>
        <taxon>Magnoliopsida</taxon>
        <taxon>eudicotyledons</taxon>
        <taxon>Gunneridae</taxon>
        <taxon>Pentapetalae</taxon>
        <taxon>asterids</taxon>
        <taxon>lamiids</taxon>
        <taxon>Lamiales</taxon>
        <taxon>Phrymaceae</taxon>
        <taxon>Erythranthe</taxon>
    </lineage>
</organism>
<comment type="similarity">
    <text evidence="1">Belongs to the YTHDF family.</text>
</comment>
<evidence type="ECO:0000256" key="2">
    <source>
        <dbReference type="SAM" id="MobiDB-lite"/>
    </source>
</evidence>
<dbReference type="CDD" id="cd21134">
    <property type="entry name" value="YTH"/>
    <property type="match status" value="1"/>
</dbReference>
<dbReference type="PANTHER" id="PTHR12357">
    <property type="entry name" value="YTH YT521-B HOMOLOGY DOMAIN-CONTAINING"/>
    <property type="match status" value="1"/>
</dbReference>
<sequence>MEVYNVPGQGLADMYLIQSSEPIPQFISQFEPLESMYNEGAPDYFVDQGLYYPPTTNYGYICTGFESTGDWEDHQRIFGLDGQDLQYTGVTNENLPYVYYNPTYGYGQSPYNPYNPYIPGAMIGLDGSIVAPQQYYAIPSYENPISSPSYVPVVLQSRPESRANGIGDSFVDNAVSVSKVDGLVSRYNLPPNTPNSSLARLGDNSSRRNSFARMSEGGGATTGSVKQHWPNVTSVNFTNRASSQISLARDPQGTENALRGKASSASSQSKSAFASAKVLSGFESSNHAQASVHRVKPNALYDRVTDAERASPDTLREQNGGPLNEQNRGSRTNKLKNELVVRAYTTRAGNPDAQGNITIFKDQYNKIDFPVDYANAKFFVIKSYSEDDVHKSIKYNVWSSTPNGNKKLTTAYQDAHRTGLGDLRGCPIFLFFSVNASGQFCGVAEMTGPVDFHRDMDFWQQDKWSGSFPVKWHIIKDLPNSNFRHIILENNENKPVTNSRDTQEICYKKGLEMLRIYKSHTLKTSLLDDFMYYENRQRILQEERTRLLRKSYENQYLVPQLDPPRKLHYVHDFPYTGDVNGTNNDADNLTIVNKNKVAEDSETDSSVKKKHSASTEQVSSSDSSTNKLTSVSESGADGVRKTVDELEMRSLTINAEKTEPECPLASAAVSSTTKREQVKVVTIGSMAVKVTGNESCGFLTVGTIPLDPRALKGD</sequence>
<protein>
    <recommendedName>
        <fullName evidence="1">YTH domain-containing family protein</fullName>
    </recommendedName>
</protein>
<dbReference type="OMA" id="VEWEEHQ"/>
<dbReference type="PROSITE" id="PS50882">
    <property type="entry name" value="YTH"/>
    <property type="match status" value="1"/>
</dbReference>
<dbReference type="InterPro" id="IPR007275">
    <property type="entry name" value="YTH_domain"/>
</dbReference>
<dbReference type="Gene3D" id="3.10.590.10">
    <property type="entry name" value="ph1033 like domains"/>
    <property type="match status" value="1"/>
</dbReference>
<proteinExistence type="inferred from homology"/>
<dbReference type="EMBL" id="KI630793">
    <property type="protein sequence ID" value="EYU33090.1"/>
    <property type="molecule type" value="Genomic_DNA"/>
</dbReference>